<dbReference type="AlphaFoldDB" id="A0AAC9SSA6"/>
<name>A0AAC9SSA6_ACEPA</name>
<dbReference type="InterPro" id="IPR009003">
    <property type="entry name" value="Peptidase_S1_PA"/>
</dbReference>
<dbReference type="RefSeq" id="WP_088364977.1">
    <property type="nucleotide sequence ID" value="NZ_CP021922.1"/>
</dbReference>
<dbReference type="InterPro" id="IPR043504">
    <property type="entry name" value="Peptidase_S1_PA_chymotrypsin"/>
</dbReference>
<dbReference type="EMBL" id="CP021922">
    <property type="protein sequence ID" value="ASC06830.1"/>
    <property type="molecule type" value="Genomic_DNA"/>
</dbReference>
<sequence>MKISDKLINVTIHIQTKTKEGAISTGTGFFFEFCRSENGKMVPTIVTNKHVIDGAKSGTLRFRTSDDNGDVKEGDFFDFNINDFENAWIKHPNSDIDLAVLPIAQFFSSMTSQGKKPFFPGLDKSTIPNEEAVKSLSSIENIIMIGYPNGIWDQENNVPIVRRGITATSFGVDFKGKKEFLIDCACFPGSSGSPIFLLDEGVHMDQSGQIKFGTKFHFLGVLWGGPQFSSHGDLVAVPVPTKNQLITISNIPMNLGFCIKSNLLMDFEKIIKAIFEREFPNSEK</sequence>
<protein>
    <recommendedName>
        <fullName evidence="3">Serine protease</fullName>
    </recommendedName>
</protein>
<dbReference type="Proteomes" id="UP000196816">
    <property type="component" value="Chromosome"/>
</dbReference>
<evidence type="ECO:0008006" key="3">
    <source>
        <dbReference type="Google" id="ProtNLM"/>
    </source>
</evidence>
<dbReference type="Pfam" id="PF13365">
    <property type="entry name" value="Trypsin_2"/>
    <property type="match status" value="1"/>
</dbReference>
<dbReference type="Gene3D" id="2.40.10.10">
    <property type="entry name" value="Trypsin-like serine proteases"/>
    <property type="match status" value="2"/>
</dbReference>
<gene>
    <name evidence="1" type="ORF">S101468_02628</name>
</gene>
<evidence type="ECO:0000313" key="1">
    <source>
        <dbReference type="EMBL" id="ASC06830.1"/>
    </source>
</evidence>
<organism evidence="1 2">
    <name type="scientific">Acetobacter pasteurianus subsp. pasteurianus</name>
    <dbReference type="NCBI Taxonomy" id="481145"/>
    <lineage>
        <taxon>Bacteria</taxon>
        <taxon>Pseudomonadati</taxon>
        <taxon>Pseudomonadota</taxon>
        <taxon>Alphaproteobacteria</taxon>
        <taxon>Acetobacterales</taxon>
        <taxon>Acetobacteraceae</taxon>
        <taxon>Acetobacter</taxon>
    </lineage>
</organism>
<dbReference type="SUPFAM" id="SSF50494">
    <property type="entry name" value="Trypsin-like serine proteases"/>
    <property type="match status" value="1"/>
</dbReference>
<reference evidence="1 2" key="1">
    <citation type="submission" date="2017-06" db="EMBL/GenBank/DDBJ databases">
        <title>Genome sequence of Acetobacter pasteurianus subsp. pasteurianus strain SRCM101468.</title>
        <authorList>
            <person name="Cho S.H."/>
        </authorList>
    </citation>
    <scope>NUCLEOTIDE SEQUENCE [LARGE SCALE GENOMIC DNA]</scope>
    <source>
        <strain evidence="1 2">SRCM101468</strain>
    </source>
</reference>
<accession>A0AAC9SSA6</accession>
<evidence type="ECO:0000313" key="2">
    <source>
        <dbReference type="Proteomes" id="UP000196816"/>
    </source>
</evidence>
<proteinExistence type="predicted"/>